<dbReference type="GO" id="GO:0004424">
    <property type="term" value="F:imidazoleglycerol-phosphate dehydratase activity"/>
    <property type="evidence" value="ECO:0007669"/>
    <property type="project" value="InterPro"/>
</dbReference>
<keyword evidence="3" id="KW-0028">Amino-acid biosynthesis</keyword>
<evidence type="ECO:0000256" key="2">
    <source>
        <dbReference type="ARBA" id="ARBA00016664"/>
    </source>
</evidence>
<evidence type="ECO:0000256" key="5">
    <source>
        <dbReference type="ARBA" id="ARBA00023239"/>
    </source>
</evidence>
<accession>X1KAQ3</accession>
<dbReference type="NCBIfam" id="NF002116">
    <property type="entry name" value="PRK00951.2-6"/>
    <property type="match status" value="1"/>
</dbReference>
<evidence type="ECO:0000256" key="3">
    <source>
        <dbReference type="ARBA" id="ARBA00022605"/>
    </source>
</evidence>
<dbReference type="SUPFAM" id="SSF54211">
    <property type="entry name" value="Ribosomal protein S5 domain 2-like"/>
    <property type="match status" value="2"/>
</dbReference>
<dbReference type="CDD" id="cd07914">
    <property type="entry name" value="IGPD"/>
    <property type="match status" value="1"/>
</dbReference>
<comment type="caution">
    <text evidence="6">The sequence shown here is derived from an EMBL/GenBank/DDBJ whole genome shotgun (WGS) entry which is preliminary data.</text>
</comment>
<proteinExistence type="inferred from homology"/>
<dbReference type="InterPro" id="IPR038494">
    <property type="entry name" value="IGPD_sf"/>
</dbReference>
<name>X1KAQ3_9ZZZZ</name>
<dbReference type="EMBL" id="BARV01009788">
    <property type="protein sequence ID" value="GAI04097.1"/>
    <property type="molecule type" value="Genomic_DNA"/>
</dbReference>
<dbReference type="Gene3D" id="3.30.230.40">
    <property type="entry name" value="Imidazole glycerol phosphate dehydratase, domain 1"/>
    <property type="match status" value="2"/>
</dbReference>
<dbReference type="PANTHER" id="PTHR23133">
    <property type="entry name" value="IMIDAZOLEGLYCEROL-PHOSPHATE DEHYDRATASE HIS7"/>
    <property type="match status" value="1"/>
</dbReference>
<organism evidence="6">
    <name type="scientific">marine sediment metagenome</name>
    <dbReference type="NCBI Taxonomy" id="412755"/>
    <lineage>
        <taxon>unclassified sequences</taxon>
        <taxon>metagenomes</taxon>
        <taxon>ecological metagenomes</taxon>
    </lineage>
</organism>
<dbReference type="NCBIfam" id="NF002114">
    <property type="entry name" value="PRK00951.2-4"/>
    <property type="match status" value="1"/>
</dbReference>
<reference evidence="6" key="1">
    <citation type="journal article" date="2014" name="Front. Microbiol.">
        <title>High frequency of phylogenetically diverse reductive dehalogenase-homologous genes in deep subseafloor sedimentary metagenomes.</title>
        <authorList>
            <person name="Kawai M."/>
            <person name="Futagami T."/>
            <person name="Toyoda A."/>
            <person name="Takaki Y."/>
            <person name="Nishi S."/>
            <person name="Hori S."/>
            <person name="Arai W."/>
            <person name="Tsubouchi T."/>
            <person name="Morono Y."/>
            <person name="Uchiyama I."/>
            <person name="Ito T."/>
            <person name="Fujiyama A."/>
            <person name="Inagaki F."/>
            <person name="Takami H."/>
        </authorList>
    </citation>
    <scope>NUCLEOTIDE SEQUENCE</scope>
    <source>
        <strain evidence="6">Expedition CK06-06</strain>
    </source>
</reference>
<dbReference type="PROSITE" id="PS00955">
    <property type="entry name" value="IGP_DEHYDRATASE_2"/>
    <property type="match status" value="1"/>
</dbReference>
<evidence type="ECO:0000313" key="6">
    <source>
        <dbReference type="EMBL" id="GAI04097.1"/>
    </source>
</evidence>
<gene>
    <name evidence="6" type="ORF">S06H3_19174</name>
</gene>
<keyword evidence="4" id="KW-0368">Histidine biosynthesis</keyword>
<dbReference type="HAMAP" id="MF_00076">
    <property type="entry name" value="HisB"/>
    <property type="match status" value="1"/>
</dbReference>
<dbReference type="UniPathway" id="UPA00031">
    <property type="reaction ID" value="UER00011"/>
</dbReference>
<dbReference type="FunFam" id="3.30.230.40:FF:000001">
    <property type="entry name" value="Imidazoleglycerol-phosphate dehydratase HisB"/>
    <property type="match status" value="1"/>
</dbReference>
<dbReference type="InterPro" id="IPR000807">
    <property type="entry name" value="ImidazoleglycerolP_deHydtase"/>
</dbReference>
<dbReference type="AlphaFoldDB" id="X1KAQ3"/>
<evidence type="ECO:0000256" key="4">
    <source>
        <dbReference type="ARBA" id="ARBA00023102"/>
    </source>
</evidence>
<protein>
    <recommendedName>
        <fullName evidence="2">Imidazoleglycerol-phosphate dehydratase</fullName>
    </recommendedName>
</protein>
<dbReference type="InterPro" id="IPR020565">
    <property type="entry name" value="ImidazoleglycerP_deHydtase_CS"/>
</dbReference>
<dbReference type="GO" id="GO:0000105">
    <property type="term" value="P:L-histidine biosynthetic process"/>
    <property type="evidence" value="ECO:0007669"/>
    <property type="project" value="UniProtKB-UniPathway"/>
</dbReference>
<keyword evidence="5" id="KW-0456">Lyase</keyword>
<dbReference type="InterPro" id="IPR020568">
    <property type="entry name" value="Ribosomal_Su5_D2-typ_SF"/>
</dbReference>
<dbReference type="NCBIfam" id="NF002111">
    <property type="entry name" value="PRK00951.2-1"/>
    <property type="match status" value="1"/>
</dbReference>
<dbReference type="PANTHER" id="PTHR23133:SF2">
    <property type="entry name" value="IMIDAZOLEGLYCEROL-PHOSPHATE DEHYDRATASE"/>
    <property type="match status" value="1"/>
</dbReference>
<comment type="pathway">
    <text evidence="1">Amino-acid biosynthesis; L-histidine biosynthesis; L-histidine from 5-phospho-alpha-D-ribose 1-diphosphate: step 6/9.</text>
</comment>
<evidence type="ECO:0000256" key="1">
    <source>
        <dbReference type="ARBA" id="ARBA00005047"/>
    </source>
</evidence>
<dbReference type="FunFam" id="3.30.230.40:FF:000003">
    <property type="entry name" value="Imidazoleglycerol-phosphate dehydratase HisB"/>
    <property type="match status" value="1"/>
</dbReference>
<dbReference type="Pfam" id="PF00475">
    <property type="entry name" value="IGPD"/>
    <property type="match status" value="1"/>
</dbReference>
<sequence length="196" mass="21484">MANRVSTIKRETKETSISLELDIDGSGKWEIGTGLQMFDHLLAQLAQHGRFDLKISATGDDQHHLIEDVAICLGRAFGEALGEKRSIVRMGDASVPMDDALATVAVDISGRGYTVLELPFSDNDMAGFPTDLIRHFLESFAIEARLNLHAKILYGVNDHHKAEALFKALGRALDTATRIDERISGELPSTKELLEG</sequence>